<protein>
    <submittedName>
        <fullName evidence="2">Alpha/beta hydrolase</fullName>
    </submittedName>
</protein>
<keyword evidence="2" id="KW-0378">Hydrolase</keyword>
<organism evidence="2">
    <name type="scientific">Kitasatospora sp. CMC57</name>
    <dbReference type="NCBI Taxonomy" id="3231513"/>
    <lineage>
        <taxon>Bacteria</taxon>
        <taxon>Bacillati</taxon>
        <taxon>Actinomycetota</taxon>
        <taxon>Actinomycetes</taxon>
        <taxon>Kitasatosporales</taxon>
        <taxon>Streptomycetaceae</taxon>
        <taxon>Kitasatospora</taxon>
    </lineage>
</organism>
<evidence type="ECO:0000313" key="2">
    <source>
        <dbReference type="EMBL" id="BFP43965.1"/>
    </source>
</evidence>
<dbReference type="PANTHER" id="PTHR11614">
    <property type="entry name" value="PHOSPHOLIPASE-RELATED"/>
    <property type="match status" value="1"/>
</dbReference>
<evidence type="ECO:0000259" key="1">
    <source>
        <dbReference type="Pfam" id="PF12146"/>
    </source>
</evidence>
<dbReference type="InterPro" id="IPR029058">
    <property type="entry name" value="AB_hydrolase_fold"/>
</dbReference>
<dbReference type="Pfam" id="PF12146">
    <property type="entry name" value="Hydrolase_4"/>
    <property type="match status" value="1"/>
</dbReference>
<accession>A0AB33JTR4</accession>
<dbReference type="GO" id="GO:0016787">
    <property type="term" value="F:hydrolase activity"/>
    <property type="evidence" value="ECO:0007669"/>
    <property type="project" value="UniProtKB-KW"/>
</dbReference>
<proteinExistence type="predicted"/>
<sequence>MGAAVEFREDILGAPYEAAELPLAPDEEGAVSATLVRRLVPGSQRAVLYLHGYTDYFFQTNLADHFVAAGFSFYALDLRKYGRSLRPHQSPNFVRDLSAYDEELDAAVRIIREQDGHTRLLVNGHSTGGLVAALWASRRAGRGLVDGLFLNSPFLAMPTAPALRTLGAPALEALGRFAALRKLPAPLNPHYVHSLHRDHRGSWDFDLALKPAEGFPLYAGWLAAIQRGHREVRRSLRVDCPVLLMASTASTVTTKWDPALLHTDAVLRADDIAALAPRLGRHVTTVRIDGGMHDLVLSGETARARVFSELDRWMDAYFPPPSG</sequence>
<dbReference type="InterPro" id="IPR051044">
    <property type="entry name" value="MAG_DAG_Lipase"/>
</dbReference>
<dbReference type="Gene3D" id="3.40.50.1820">
    <property type="entry name" value="alpha/beta hydrolase"/>
    <property type="match status" value="1"/>
</dbReference>
<dbReference type="InterPro" id="IPR022742">
    <property type="entry name" value="Hydrolase_4"/>
</dbReference>
<dbReference type="EMBL" id="AP035881">
    <property type="protein sequence ID" value="BFP43965.1"/>
    <property type="molecule type" value="Genomic_DNA"/>
</dbReference>
<dbReference type="AlphaFoldDB" id="A0AB33JTR4"/>
<name>A0AB33JTR4_9ACTN</name>
<reference evidence="2" key="1">
    <citation type="submission" date="2024-07" db="EMBL/GenBank/DDBJ databases">
        <title>Complete genome sequences of cellulolytic bacteria, Kitasatospora sp. CMC57 and Streptomyces sp. CMC78, isolated from Japanese agricultural soil.</title>
        <authorList>
            <person name="Hashimoto T."/>
            <person name="Ito M."/>
            <person name="Iwamoto M."/>
            <person name="Fukahori D."/>
            <person name="Shoda T."/>
            <person name="Sakoda M."/>
            <person name="Morohoshi T."/>
            <person name="Mitsuboshi M."/>
            <person name="Nishizawa T."/>
        </authorList>
    </citation>
    <scope>NUCLEOTIDE SEQUENCE</scope>
    <source>
        <strain evidence="2">CMC57</strain>
    </source>
</reference>
<dbReference type="SUPFAM" id="SSF53474">
    <property type="entry name" value="alpha/beta-Hydrolases"/>
    <property type="match status" value="1"/>
</dbReference>
<feature type="domain" description="Serine aminopeptidase S33" evidence="1">
    <location>
        <begin position="44"/>
        <end position="295"/>
    </location>
</feature>
<gene>
    <name evidence="2" type="ORF">KCMC57_03330</name>
</gene>